<comment type="similarity">
    <text evidence="2">Belongs to the SCC4/mau-2 family.</text>
</comment>
<dbReference type="EMBL" id="FN653082">
    <property type="protein sequence ID" value="CBY11339.1"/>
    <property type="molecule type" value="Genomic_DNA"/>
</dbReference>
<dbReference type="GO" id="GO:0005654">
    <property type="term" value="C:nucleoplasm"/>
    <property type="evidence" value="ECO:0007669"/>
    <property type="project" value="UniProtKB-SubCell"/>
</dbReference>
<evidence type="ECO:0000256" key="9">
    <source>
        <dbReference type="SAM" id="Coils"/>
    </source>
</evidence>
<sequence>MSKTFSALLTLSKQLEEKSAGLALECLHAATLLENSTDEEKACSNFLLGELLLKTAQEPIDAKQFFLASIDASQPSIKSDLSTRHYLLKSFEKLSALLPISESIELISNQLLKHSEDEILLAKLLFKFIEFFAECGPDRLEQVLSLFSCEAIENLRKNSEYFDILLTLSKALLILKNYCRAYEKLFHELLDETENKLKKTTIDQSRKAPMKIYLHCLRIINVLTWGIPDQSDRKTGKSLKIFHQEIIAFSQLEDAKIPENELDSFFWLKKEELTALGYLITVIHSVNYGNIDKAIKYSERTINQVSLHKSSFNENLRLVTLEYLAQCKLIIGDPLETVKIIGQLCSFVQNSQKMSKISQVFYKNNFSRFGTNFRRTLRDGVKISNAQDLKSLTAMFLLLLGEIFISASSDGYVTTVKQARQMATKIQHESSLIWANKLSCSVENSNEEDLPKIKEELAKLEAKIQADDESIRKSTLAQTLFDWTSITELPNLAINEEPKSLVPEIQSSESSAPAPKSQNHALVDLEIDNMISKMEGGGAMMGPPIEKPPPSPLAQSISPRPVASPRPPPVVSPNLYASQPVNSPVQFNTQVPSPLSQPTTPHSPFQQVHSPMNPNSSPHQGMMQQAHFQNSHNSPSISPHHPAPSISPNMPNLQQNLQPQNVPQKQHMNVPAQNLNTGFSGAPPHNFGNGHLQSHPNPMQQVQMTQQNYNPFSHTNMVSAAPPNGAQQLAHVGNGHAMPIANQPAAMQSAFYPNMFPKNPPTNYPNHFQ</sequence>
<dbReference type="AlphaFoldDB" id="E4XNA1"/>
<feature type="compositionally biased region" description="Polar residues" evidence="10">
    <location>
        <begin position="575"/>
        <end position="629"/>
    </location>
</feature>
<dbReference type="GO" id="GO:0007064">
    <property type="term" value="P:mitotic sister chromatid cohesion"/>
    <property type="evidence" value="ECO:0007669"/>
    <property type="project" value="InterPro"/>
</dbReference>
<name>E4XNA1_OIKDI</name>
<evidence type="ECO:0000256" key="8">
    <source>
        <dbReference type="ARBA" id="ARBA00030523"/>
    </source>
</evidence>
<keyword evidence="9" id="KW-0175">Coiled coil</keyword>
<evidence type="ECO:0000256" key="1">
    <source>
        <dbReference type="ARBA" id="ARBA00004642"/>
    </source>
</evidence>
<feature type="region of interest" description="Disordered" evidence="10">
    <location>
        <begin position="534"/>
        <end position="657"/>
    </location>
</feature>
<dbReference type="GO" id="GO:0007059">
    <property type="term" value="P:chromosome segregation"/>
    <property type="evidence" value="ECO:0007669"/>
    <property type="project" value="UniProtKB-KW"/>
</dbReference>
<keyword evidence="4" id="KW-0498">Mitosis</keyword>
<evidence type="ECO:0000256" key="5">
    <source>
        <dbReference type="ARBA" id="ARBA00022829"/>
    </source>
</evidence>
<evidence type="ECO:0000256" key="4">
    <source>
        <dbReference type="ARBA" id="ARBA00022776"/>
    </source>
</evidence>
<keyword evidence="7" id="KW-0131">Cell cycle</keyword>
<organism evidence="11">
    <name type="scientific">Oikopleura dioica</name>
    <name type="common">Tunicate</name>
    <dbReference type="NCBI Taxonomy" id="34765"/>
    <lineage>
        <taxon>Eukaryota</taxon>
        <taxon>Metazoa</taxon>
        <taxon>Chordata</taxon>
        <taxon>Tunicata</taxon>
        <taxon>Appendicularia</taxon>
        <taxon>Copelata</taxon>
        <taxon>Oikopleuridae</taxon>
        <taxon>Oikopleura</taxon>
    </lineage>
</organism>
<keyword evidence="6" id="KW-0539">Nucleus</keyword>
<evidence type="ECO:0000256" key="10">
    <source>
        <dbReference type="SAM" id="MobiDB-lite"/>
    </source>
</evidence>
<feature type="compositionally biased region" description="Low complexity" evidence="10">
    <location>
        <begin position="630"/>
        <end position="657"/>
    </location>
</feature>
<dbReference type="PANTHER" id="PTHR21394">
    <property type="entry name" value="MAU2 CHROMATID COHESION FACTOR HOMOLOG"/>
    <property type="match status" value="1"/>
</dbReference>
<dbReference type="InterPro" id="IPR019440">
    <property type="entry name" value="MAU2"/>
</dbReference>
<evidence type="ECO:0000256" key="7">
    <source>
        <dbReference type="ARBA" id="ARBA00023306"/>
    </source>
</evidence>
<feature type="compositionally biased region" description="Pro residues" evidence="10">
    <location>
        <begin position="562"/>
        <end position="571"/>
    </location>
</feature>
<proteinExistence type="inferred from homology"/>
<keyword evidence="3" id="KW-0132">Cell division</keyword>
<comment type="subcellular location">
    <subcellularLocation>
        <location evidence="1">Nucleus</location>
        <location evidence="1">Nucleoplasm</location>
    </subcellularLocation>
</comment>
<accession>E4XNA1</accession>
<dbReference type="GO" id="GO:0051301">
    <property type="term" value="P:cell division"/>
    <property type="evidence" value="ECO:0007669"/>
    <property type="project" value="UniProtKB-KW"/>
</dbReference>
<feature type="coiled-coil region" evidence="9">
    <location>
        <begin position="443"/>
        <end position="470"/>
    </location>
</feature>
<evidence type="ECO:0000256" key="2">
    <source>
        <dbReference type="ARBA" id="ARBA00008585"/>
    </source>
</evidence>
<reference evidence="11" key="1">
    <citation type="journal article" date="2010" name="Science">
        <title>Plasticity of animal genome architecture unmasked by rapid evolution of a pelagic tunicate.</title>
        <authorList>
            <person name="Denoeud F."/>
            <person name="Henriet S."/>
            <person name="Mungpakdee S."/>
            <person name="Aury J.M."/>
            <person name="Da Silva C."/>
            <person name="Brinkmann H."/>
            <person name="Mikhaleva J."/>
            <person name="Olsen L.C."/>
            <person name="Jubin C."/>
            <person name="Canestro C."/>
            <person name="Bouquet J.M."/>
            <person name="Danks G."/>
            <person name="Poulain J."/>
            <person name="Campsteijn C."/>
            <person name="Adamski M."/>
            <person name="Cross I."/>
            <person name="Yadetie F."/>
            <person name="Muffato M."/>
            <person name="Louis A."/>
            <person name="Butcher S."/>
            <person name="Tsagkogeorga G."/>
            <person name="Konrad A."/>
            <person name="Singh S."/>
            <person name="Jensen M.F."/>
            <person name="Cong E.H."/>
            <person name="Eikeseth-Otteraa H."/>
            <person name="Noel B."/>
            <person name="Anthouard V."/>
            <person name="Porcel B.M."/>
            <person name="Kachouri-Lafond R."/>
            <person name="Nishino A."/>
            <person name="Ugolini M."/>
            <person name="Chourrout P."/>
            <person name="Nishida H."/>
            <person name="Aasland R."/>
            <person name="Huzurbazar S."/>
            <person name="Westhof E."/>
            <person name="Delsuc F."/>
            <person name="Lehrach H."/>
            <person name="Reinhardt R."/>
            <person name="Weissenbach J."/>
            <person name="Roy S.W."/>
            <person name="Artiguenave F."/>
            <person name="Postlethwait J.H."/>
            <person name="Manak J.R."/>
            <person name="Thompson E.M."/>
            <person name="Jaillon O."/>
            <person name="Du Pasquier L."/>
            <person name="Boudinot P."/>
            <person name="Liberles D.A."/>
            <person name="Volff J.N."/>
            <person name="Philippe H."/>
            <person name="Lenhard B."/>
            <person name="Roest Crollius H."/>
            <person name="Wincker P."/>
            <person name="Chourrout D."/>
        </authorList>
    </citation>
    <scope>NUCLEOTIDE SEQUENCE [LARGE SCALE GENOMIC DNA]</scope>
</reference>
<evidence type="ECO:0000256" key="3">
    <source>
        <dbReference type="ARBA" id="ARBA00022618"/>
    </source>
</evidence>
<dbReference type="OrthoDB" id="5565328at2759"/>
<dbReference type="Proteomes" id="UP000001307">
    <property type="component" value="Unassembled WGS sequence"/>
</dbReference>
<dbReference type="Pfam" id="PF10345">
    <property type="entry name" value="Cohesin_load"/>
    <property type="match status" value="1"/>
</dbReference>
<keyword evidence="5" id="KW-0159">Chromosome partition</keyword>
<evidence type="ECO:0000256" key="6">
    <source>
        <dbReference type="ARBA" id="ARBA00023242"/>
    </source>
</evidence>
<evidence type="ECO:0000313" key="12">
    <source>
        <dbReference type="Proteomes" id="UP000001307"/>
    </source>
</evidence>
<dbReference type="InParanoid" id="E4XNA1"/>
<protein>
    <recommendedName>
        <fullName evidence="8">Cohesin loading complex subunit SCC4 homolog</fullName>
    </recommendedName>
</protein>
<keyword evidence="12" id="KW-1185">Reference proteome</keyword>
<evidence type="ECO:0000313" key="11">
    <source>
        <dbReference type="EMBL" id="CBY11339.1"/>
    </source>
</evidence>
<gene>
    <name evidence="11" type="ORF">GSOID_T00015656001</name>
</gene>